<dbReference type="EMBL" id="JAMSHJ010000004">
    <property type="protein sequence ID" value="KAI5421680.1"/>
    <property type="molecule type" value="Genomic_DNA"/>
</dbReference>
<evidence type="ECO:0000313" key="3">
    <source>
        <dbReference type="EMBL" id="KAI5421680.1"/>
    </source>
</evidence>
<dbReference type="PANTHER" id="PTHR12203:SF74">
    <property type="entry name" value="GLYCOSYLTRANSFERASE"/>
    <property type="match status" value="1"/>
</dbReference>
<feature type="region of interest" description="Disordered" evidence="1">
    <location>
        <begin position="66"/>
        <end position="86"/>
    </location>
</feature>
<sequence length="520" mass="61018">MNKYNETYLKLIRGSSKSSHKKRSLFSKKAKVTTTVVSLFCLVAAFCYFAPSNNYIISGDSISNQNSSSIRTNKQQQQQQQQQEFPLRCTKRNKTETQTCSRDYYPTKHNPTNQNSNVCPSYFRWIHEDLKPWREHGITKEMLEGARSTAHFKIVIVDGKLYVERYRKSFHTRDVFTLWSIVQLLRLYPGKLPDLELFFDCEDRPVIRLDKFQGPNASPPPLFGYCSDQSSLDIVFPDWSFWGWAEINIKPWNGILKDIKEGIEKTKWKDRVPYAYWKGNPTVAATRKDLLKCNVTSENDWKNHLYIQNWKKETHDGYKESNLGNQCTHRYKIYIEGISWSVSEKYILACDSMTLYVRPNYYDFFIRGMVPLQHYWPIRDDSKCTSLKFAVEWGNNHVDKAHAIGEAASKFMQEDLDMNNIYDYMFHLLNGYAKLLRFKPTIPLGAEELCSETMACDYKGTHRKFMEESMVMFPRDSNPCIIPPPYDSLTLQEVLERKANSTRQVEVWEDEYLLHKKNGQ</sequence>
<dbReference type="InterPro" id="IPR006598">
    <property type="entry name" value="CAP10"/>
</dbReference>
<comment type="caution">
    <text evidence="3">The sequence shown here is derived from an EMBL/GenBank/DDBJ whole genome shotgun (WGS) entry which is preliminary data.</text>
</comment>
<evidence type="ECO:0000256" key="1">
    <source>
        <dbReference type="SAM" id="MobiDB-lite"/>
    </source>
</evidence>
<reference evidence="3 4" key="1">
    <citation type="journal article" date="2022" name="Nat. Genet.">
        <title>Improved pea reference genome and pan-genome highlight genomic features and evolutionary characteristics.</title>
        <authorList>
            <person name="Yang T."/>
            <person name="Liu R."/>
            <person name="Luo Y."/>
            <person name="Hu S."/>
            <person name="Wang D."/>
            <person name="Wang C."/>
            <person name="Pandey M.K."/>
            <person name="Ge S."/>
            <person name="Xu Q."/>
            <person name="Li N."/>
            <person name="Li G."/>
            <person name="Huang Y."/>
            <person name="Saxena R.K."/>
            <person name="Ji Y."/>
            <person name="Li M."/>
            <person name="Yan X."/>
            <person name="He Y."/>
            <person name="Liu Y."/>
            <person name="Wang X."/>
            <person name="Xiang C."/>
            <person name="Varshney R.K."/>
            <person name="Ding H."/>
            <person name="Gao S."/>
            <person name="Zong X."/>
        </authorList>
    </citation>
    <scope>NUCLEOTIDE SEQUENCE [LARGE SCALE GENOMIC DNA]</scope>
    <source>
        <strain evidence="3 4">cv. Zhongwan 6</strain>
    </source>
</reference>
<accession>A0A9D4XMI5</accession>
<feature type="compositionally biased region" description="Low complexity" evidence="1">
    <location>
        <begin position="66"/>
        <end position="83"/>
    </location>
</feature>
<keyword evidence="4" id="KW-1185">Reference proteome</keyword>
<organism evidence="3 4">
    <name type="scientific">Pisum sativum</name>
    <name type="common">Garden pea</name>
    <name type="synonym">Lathyrus oleraceus</name>
    <dbReference type="NCBI Taxonomy" id="3888"/>
    <lineage>
        <taxon>Eukaryota</taxon>
        <taxon>Viridiplantae</taxon>
        <taxon>Streptophyta</taxon>
        <taxon>Embryophyta</taxon>
        <taxon>Tracheophyta</taxon>
        <taxon>Spermatophyta</taxon>
        <taxon>Magnoliopsida</taxon>
        <taxon>eudicotyledons</taxon>
        <taxon>Gunneridae</taxon>
        <taxon>Pentapetalae</taxon>
        <taxon>rosids</taxon>
        <taxon>fabids</taxon>
        <taxon>Fabales</taxon>
        <taxon>Fabaceae</taxon>
        <taxon>Papilionoideae</taxon>
        <taxon>50 kb inversion clade</taxon>
        <taxon>NPAAA clade</taxon>
        <taxon>Hologalegina</taxon>
        <taxon>IRL clade</taxon>
        <taxon>Fabeae</taxon>
        <taxon>Lathyrus</taxon>
    </lineage>
</organism>
<feature type="domain" description="Glycosyl transferase CAP10" evidence="2">
    <location>
        <begin position="191"/>
        <end position="439"/>
    </location>
</feature>
<dbReference type="Gramene" id="Psat04G0520000-T1">
    <property type="protein sequence ID" value="KAI5421680.1"/>
    <property type="gene ID" value="KIW84_045200"/>
</dbReference>
<dbReference type="Proteomes" id="UP001058974">
    <property type="component" value="Chromosome 4"/>
</dbReference>
<evidence type="ECO:0000313" key="4">
    <source>
        <dbReference type="Proteomes" id="UP001058974"/>
    </source>
</evidence>
<dbReference type="Gramene" id="Psat0s1136g0040.1">
    <property type="protein sequence ID" value="Psat0s1136g0040.1.cds"/>
    <property type="gene ID" value="Psat0s1136g0040"/>
</dbReference>
<proteinExistence type="predicted"/>
<dbReference type="OrthoDB" id="202415at2759"/>
<gene>
    <name evidence="3" type="ORF">KIW84_045200</name>
</gene>
<dbReference type="PANTHER" id="PTHR12203">
    <property type="entry name" value="KDEL LYS-ASP-GLU-LEU CONTAINING - RELATED"/>
    <property type="match status" value="1"/>
</dbReference>
<dbReference type="Pfam" id="PF05686">
    <property type="entry name" value="Glyco_transf_90"/>
    <property type="match status" value="1"/>
</dbReference>
<protein>
    <recommendedName>
        <fullName evidence="2">Glycosyl transferase CAP10 domain-containing protein</fullName>
    </recommendedName>
</protein>
<name>A0A9D4XMI5_PEA</name>
<dbReference type="InterPro" id="IPR051091">
    <property type="entry name" value="O-Glucosyltr/Glycosyltrsf_90"/>
</dbReference>
<dbReference type="SMART" id="SM00672">
    <property type="entry name" value="CAP10"/>
    <property type="match status" value="1"/>
</dbReference>
<evidence type="ECO:0000259" key="2">
    <source>
        <dbReference type="SMART" id="SM00672"/>
    </source>
</evidence>
<dbReference type="AlphaFoldDB" id="A0A9D4XMI5"/>